<keyword evidence="4" id="KW-1185">Reference proteome</keyword>
<organism evidence="3 4">
    <name type="scientific">Klebsormidium nitens</name>
    <name type="common">Green alga</name>
    <name type="synonym">Ulothrix nitens</name>
    <dbReference type="NCBI Taxonomy" id="105231"/>
    <lineage>
        <taxon>Eukaryota</taxon>
        <taxon>Viridiplantae</taxon>
        <taxon>Streptophyta</taxon>
        <taxon>Klebsormidiophyceae</taxon>
        <taxon>Klebsormidiales</taxon>
        <taxon>Klebsormidiaceae</taxon>
        <taxon>Klebsormidium</taxon>
    </lineage>
</organism>
<sequence length="401" mass="43068">MAETRTSTILIPSPQTEIGSQVLRLALDVEQGPTSRLQDGIDKPDEEAGGGESQVPHCGRAKSWLPSGNTIRRFVIANFLPLGFLFALAFALSWPQPGREVASWKIGSIRVIQALNNILVFLISGLTLKSNDLKEALKNWVGVLYGIVTILLVTPCVGFVTQQIPFRPREFTEGLTIFCAVPTTLGVGVALVAASKGNQALALFLTVSTNVLGILTVPYVLKLTLRGSSTISIDALDLFFKLTCTVLVPTLVGKFASSTSSRVRTFVQSHKVALSLFSTSNLVLIVWQTLSGARDILLKQSGGDVMLIVCAVIGLHIFYLGFNVAAVWLLRLPLVEAIAVVIMSSQKSAPVAVTVITYITPNIATQGLLSIPGLIGQLFQIFLGSAIARVMAKKVDKEQQD</sequence>
<name>A0A1Y1IAA6_KLENI</name>
<dbReference type="InterPro" id="IPR016833">
    <property type="entry name" value="Put_Na-Bile_cotransptr"/>
</dbReference>
<accession>A0A1Y1IAA6</accession>
<dbReference type="Pfam" id="PF13593">
    <property type="entry name" value="SBF_like"/>
    <property type="match status" value="1"/>
</dbReference>
<gene>
    <name evidence="3" type="ORF">KFL_003180030</name>
</gene>
<protein>
    <submittedName>
        <fullName evidence="3">Sodium Bile acid symporter family</fullName>
    </submittedName>
</protein>
<keyword evidence="2" id="KW-0472">Membrane</keyword>
<proteinExistence type="predicted"/>
<feature type="region of interest" description="Disordered" evidence="1">
    <location>
        <begin position="33"/>
        <end position="56"/>
    </location>
</feature>
<evidence type="ECO:0000313" key="3">
    <source>
        <dbReference type="EMBL" id="GAQ86882.1"/>
    </source>
</evidence>
<feature type="transmembrane region" description="Helical" evidence="2">
    <location>
        <begin position="337"/>
        <end position="359"/>
    </location>
</feature>
<dbReference type="PANTHER" id="PTHR18640">
    <property type="entry name" value="SOLUTE CARRIER FAMILY 10 MEMBER 7"/>
    <property type="match status" value="1"/>
</dbReference>
<feature type="transmembrane region" description="Helical" evidence="2">
    <location>
        <begin position="74"/>
        <end position="94"/>
    </location>
</feature>
<dbReference type="PANTHER" id="PTHR18640:SF14">
    <property type="entry name" value="SODIUM BILE ACID SYMPORTER FAMILY"/>
    <property type="match status" value="1"/>
</dbReference>
<evidence type="ECO:0000256" key="1">
    <source>
        <dbReference type="SAM" id="MobiDB-lite"/>
    </source>
</evidence>
<dbReference type="EMBL" id="DF237267">
    <property type="protein sequence ID" value="GAQ86882.1"/>
    <property type="molecule type" value="Genomic_DNA"/>
</dbReference>
<dbReference type="OrthoDB" id="188035at2759"/>
<dbReference type="OMA" id="RYVFKQL"/>
<reference evidence="3 4" key="1">
    <citation type="journal article" date="2014" name="Nat. Commun.">
        <title>Klebsormidium flaccidum genome reveals primary factors for plant terrestrial adaptation.</title>
        <authorList>
            <person name="Hori K."/>
            <person name="Maruyama F."/>
            <person name="Fujisawa T."/>
            <person name="Togashi T."/>
            <person name="Yamamoto N."/>
            <person name="Seo M."/>
            <person name="Sato S."/>
            <person name="Yamada T."/>
            <person name="Mori H."/>
            <person name="Tajima N."/>
            <person name="Moriyama T."/>
            <person name="Ikeuchi M."/>
            <person name="Watanabe M."/>
            <person name="Wada H."/>
            <person name="Kobayashi K."/>
            <person name="Saito M."/>
            <person name="Masuda T."/>
            <person name="Sasaki-Sekimoto Y."/>
            <person name="Mashiguchi K."/>
            <person name="Awai K."/>
            <person name="Shimojima M."/>
            <person name="Masuda S."/>
            <person name="Iwai M."/>
            <person name="Nobusawa T."/>
            <person name="Narise T."/>
            <person name="Kondo S."/>
            <person name="Saito H."/>
            <person name="Sato R."/>
            <person name="Murakawa M."/>
            <person name="Ihara Y."/>
            <person name="Oshima-Yamada Y."/>
            <person name="Ohtaka K."/>
            <person name="Satoh M."/>
            <person name="Sonobe K."/>
            <person name="Ishii M."/>
            <person name="Ohtani R."/>
            <person name="Kanamori-Sato M."/>
            <person name="Honoki R."/>
            <person name="Miyazaki D."/>
            <person name="Mochizuki H."/>
            <person name="Umetsu J."/>
            <person name="Higashi K."/>
            <person name="Shibata D."/>
            <person name="Kamiya Y."/>
            <person name="Sato N."/>
            <person name="Nakamura Y."/>
            <person name="Tabata S."/>
            <person name="Ida S."/>
            <person name="Kurokawa K."/>
            <person name="Ohta H."/>
        </authorList>
    </citation>
    <scope>NUCLEOTIDE SEQUENCE [LARGE SCALE GENOMIC DNA]</scope>
    <source>
        <strain evidence="3 4">NIES-2285</strain>
    </source>
</reference>
<dbReference type="InterPro" id="IPR038770">
    <property type="entry name" value="Na+/solute_symporter_sf"/>
</dbReference>
<evidence type="ECO:0000313" key="4">
    <source>
        <dbReference type="Proteomes" id="UP000054558"/>
    </source>
</evidence>
<dbReference type="AlphaFoldDB" id="A0A1Y1IAA6"/>
<feature type="transmembrane region" description="Helical" evidence="2">
    <location>
        <begin position="106"/>
        <end position="128"/>
    </location>
</feature>
<dbReference type="STRING" id="105231.A0A1Y1IAA6"/>
<feature type="transmembrane region" description="Helical" evidence="2">
    <location>
        <begin position="272"/>
        <end position="290"/>
    </location>
</feature>
<evidence type="ECO:0000256" key="2">
    <source>
        <dbReference type="SAM" id="Phobius"/>
    </source>
</evidence>
<feature type="transmembrane region" description="Helical" evidence="2">
    <location>
        <begin position="233"/>
        <end position="252"/>
    </location>
</feature>
<feature type="transmembrane region" description="Helical" evidence="2">
    <location>
        <begin position="201"/>
        <end position="221"/>
    </location>
</feature>
<keyword evidence="2" id="KW-0812">Transmembrane</keyword>
<feature type="transmembrane region" description="Helical" evidence="2">
    <location>
        <begin position="174"/>
        <end position="194"/>
    </location>
</feature>
<keyword evidence="2" id="KW-1133">Transmembrane helix</keyword>
<dbReference type="Gene3D" id="1.20.1530.20">
    <property type="match status" value="1"/>
</dbReference>
<dbReference type="Proteomes" id="UP000054558">
    <property type="component" value="Unassembled WGS sequence"/>
</dbReference>
<feature type="transmembrane region" description="Helical" evidence="2">
    <location>
        <begin position="140"/>
        <end position="162"/>
    </location>
</feature>
<feature type="transmembrane region" description="Helical" evidence="2">
    <location>
        <begin position="371"/>
        <end position="392"/>
    </location>
</feature>
<feature type="transmembrane region" description="Helical" evidence="2">
    <location>
        <begin position="305"/>
        <end position="330"/>
    </location>
</feature>